<reference evidence="1" key="1">
    <citation type="journal article" date="2021" name="Genome Biol. Evol.">
        <title>A High-Quality Reference Genome for a Parasitic Bivalve with Doubly Uniparental Inheritance (Bivalvia: Unionida).</title>
        <authorList>
            <person name="Smith C.H."/>
        </authorList>
    </citation>
    <scope>NUCLEOTIDE SEQUENCE</scope>
    <source>
        <strain evidence="1">CHS0354</strain>
    </source>
</reference>
<dbReference type="AlphaFoldDB" id="A0AAE0VGY2"/>
<dbReference type="EMBL" id="JAEAOA010000650">
    <property type="protein sequence ID" value="KAK3577858.1"/>
    <property type="molecule type" value="Genomic_DNA"/>
</dbReference>
<dbReference type="Proteomes" id="UP001195483">
    <property type="component" value="Unassembled WGS sequence"/>
</dbReference>
<protein>
    <submittedName>
        <fullName evidence="1">Uncharacterized protein</fullName>
    </submittedName>
</protein>
<organism evidence="1 2">
    <name type="scientific">Potamilus streckersoni</name>
    <dbReference type="NCBI Taxonomy" id="2493646"/>
    <lineage>
        <taxon>Eukaryota</taxon>
        <taxon>Metazoa</taxon>
        <taxon>Spiralia</taxon>
        <taxon>Lophotrochozoa</taxon>
        <taxon>Mollusca</taxon>
        <taxon>Bivalvia</taxon>
        <taxon>Autobranchia</taxon>
        <taxon>Heteroconchia</taxon>
        <taxon>Palaeoheterodonta</taxon>
        <taxon>Unionida</taxon>
        <taxon>Unionoidea</taxon>
        <taxon>Unionidae</taxon>
        <taxon>Ambleminae</taxon>
        <taxon>Lampsilini</taxon>
        <taxon>Potamilus</taxon>
    </lineage>
</organism>
<keyword evidence="2" id="KW-1185">Reference proteome</keyword>
<sequence length="166" mass="18796">MNLSYKFLSILVYRQLERSPYTFLHYYSKVLLLVTVKTQGTSPAFIQPQKDIDDFLIEDGDTFITVIAAILSAGTLTKETFSTVPNMSQSMDEITRDAEAETDFNSRDLQILREDIEWLKIPFLAVARSNFEVVDFCNKTGMDLEKFCDAKTVTVLGCAVAKTKQP</sequence>
<comment type="caution">
    <text evidence="1">The sequence shown here is derived from an EMBL/GenBank/DDBJ whole genome shotgun (WGS) entry which is preliminary data.</text>
</comment>
<reference evidence="1" key="3">
    <citation type="submission" date="2023-05" db="EMBL/GenBank/DDBJ databases">
        <authorList>
            <person name="Smith C.H."/>
        </authorList>
    </citation>
    <scope>NUCLEOTIDE SEQUENCE</scope>
    <source>
        <strain evidence="1">CHS0354</strain>
        <tissue evidence="1">Mantle</tissue>
    </source>
</reference>
<evidence type="ECO:0000313" key="1">
    <source>
        <dbReference type="EMBL" id="KAK3577858.1"/>
    </source>
</evidence>
<evidence type="ECO:0000313" key="2">
    <source>
        <dbReference type="Proteomes" id="UP001195483"/>
    </source>
</evidence>
<gene>
    <name evidence="1" type="ORF">CHS0354_010418</name>
</gene>
<accession>A0AAE0VGY2</accession>
<reference evidence="1" key="2">
    <citation type="journal article" date="2021" name="Genome Biol. Evol.">
        <title>Developing a high-quality reference genome for a parasitic bivalve with doubly uniparental inheritance (Bivalvia: Unionida).</title>
        <authorList>
            <person name="Smith C.H."/>
        </authorList>
    </citation>
    <scope>NUCLEOTIDE SEQUENCE</scope>
    <source>
        <strain evidence="1">CHS0354</strain>
        <tissue evidence="1">Mantle</tissue>
    </source>
</reference>
<name>A0AAE0VGY2_9BIVA</name>
<proteinExistence type="predicted"/>